<feature type="compositionally biased region" description="Polar residues" evidence="1">
    <location>
        <begin position="182"/>
        <end position="224"/>
    </location>
</feature>
<reference evidence="2 3" key="1">
    <citation type="journal article" name="Sci. Rep.">
        <title>Telomere-to-telomere assembled and centromere annotated genomes of the two main subspecies of the button mushroom Agaricus bisporus reveal especially polymorphic chromosome ends.</title>
        <authorList>
            <person name="Sonnenberg A.S.M."/>
            <person name="Sedaghat-Telgerd N."/>
            <person name="Lavrijssen B."/>
            <person name="Ohm R.A."/>
            <person name="Hendrickx P.M."/>
            <person name="Scholtmeijer K."/>
            <person name="Baars J.J.P."/>
            <person name="van Peer A."/>
        </authorList>
    </citation>
    <scope>NUCLEOTIDE SEQUENCE [LARGE SCALE GENOMIC DNA]</scope>
    <source>
        <strain evidence="2 3">H119_p4</strain>
    </source>
</reference>
<dbReference type="Proteomes" id="UP000629468">
    <property type="component" value="Unassembled WGS sequence"/>
</dbReference>
<organism evidence="2 3">
    <name type="scientific">Agaricus bisporus var. burnettii</name>
    <dbReference type="NCBI Taxonomy" id="192524"/>
    <lineage>
        <taxon>Eukaryota</taxon>
        <taxon>Fungi</taxon>
        <taxon>Dikarya</taxon>
        <taxon>Basidiomycota</taxon>
        <taxon>Agaricomycotina</taxon>
        <taxon>Agaricomycetes</taxon>
        <taxon>Agaricomycetidae</taxon>
        <taxon>Agaricales</taxon>
        <taxon>Agaricineae</taxon>
        <taxon>Agaricaceae</taxon>
        <taxon>Agaricus</taxon>
    </lineage>
</organism>
<dbReference type="AlphaFoldDB" id="A0A8H7C7K0"/>
<feature type="compositionally biased region" description="Low complexity" evidence="1">
    <location>
        <begin position="562"/>
        <end position="576"/>
    </location>
</feature>
<protein>
    <submittedName>
        <fullName evidence="2">Uncharacterized protein</fullName>
    </submittedName>
</protein>
<feature type="compositionally biased region" description="Polar residues" evidence="1">
    <location>
        <begin position="446"/>
        <end position="478"/>
    </location>
</feature>
<feature type="region of interest" description="Disordered" evidence="1">
    <location>
        <begin position="76"/>
        <end position="264"/>
    </location>
</feature>
<feature type="compositionally biased region" description="Low complexity" evidence="1">
    <location>
        <begin position="591"/>
        <end position="608"/>
    </location>
</feature>
<feature type="compositionally biased region" description="Polar residues" evidence="1">
    <location>
        <begin position="498"/>
        <end position="507"/>
    </location>
</feature>
<feature type="compositionally biased region" description="Pro residues" evidence="1">
    <location>
        <begin position="538"/>
        <end position="555"/>
    </location>
</feature>
<evidence type="ECO:0000256" key="1">
    <source>
        <dbReference type="SAM" id="MobiDB-lite"/>
    </source>
</evidence>
<feature type="compositionally biased region" description="Polar residues" evidence="1">
    <location>
        <begin position="76"/>
        <end position="85"/>
    </location>
</feature>
<proteinExistence type="predicted"/>
<dbReference type="EMBL" id="JABXXO010000010">
    <property type="protein sequence ID" value="KAF7768534.1"/>
    <property type="molecule type" value="Genomic_DNA"/>
</dbReference>
<accession>A0A8H7C7K0</accession>
<feature type="compositionally biased region" description="Polar residues" evidence="1">
    <location>
        <begin position="232"/>
        <end position="247"/>
    </location>
</feature>
<feature type="compositionally biased region" description="Polar residues" evidence="1">
    <location>
        <begin position="521"/>
        <end position="531"/>
    </location>
</feature>
<feature type="region of interest" description="Disordered" evidence="1">
    <location>
        <begin position="446"/>
        <end position="704"/>
    </location>
</feature>
<gene>
    <name evidence="2" type="ORF">Agabi119p4_7777</name>
</gene>
<name>A0A8H7C7K0_AGABI</name>
<feature type="compositionally biased region" description="Basic and acidic residues" evidence="1">
    <location>
        <begin position="719"/>
        <end position="735"/>
    </location>
</feature>
<evidence type="ECO:0000313" key="2">
    <source>
        <dbReference type="EMBL" id="KAF7768534.1"/>
    </source>
</evidence>
<feature type="compositionally biased region" description="Low complexity" evidence="1">
    <location>
        <begin position="620"/>
        <end position="646"/>
    </location>
</feature>
<comment type="caution">
    <text evidence="2">The sequence shown here is derived from an EMBL/GenBank/DDBJ whole genome shotgun (WGS) entry which is preliminary data.</text>
</comment>
<feature type="region of interest" description="Disordered" evidence="1">
    <location>
        <begin position="719"/>
        <end position="779"/>
    </location>
</feature>
<sequence length="867" mass="92880">MALTQSARLHPSWDEEVVPALRKRLENESRTLSHRMSAISMSSNVDDIAFAAFANSAGTDSTQNSHQNYHQRQAVVNGSSASWQRPSPGYQPPQHRPSDHSTPAAGTVTHVNGAQSTHRPKAPSFQRIRTYSAVDGSLQMNGSARLPRRTANASPTDMSRSPRPGESKPTRIPKVSRGPPGSNASASVPTSPLMNGTSTSGVSPLASHTTPTQSFSPYAPSSSDIRPFHFPTSHSSHANLGPSQPSRIINEPAPFNTASSSNSSIYEVGGPVGEFGNHRPHDSVGSIESNTSMERPFEHWYRGEVSRNGGVGEIRVGKRQEMLDIANYGHAINNKRKAIANRRAALQALEEHRVLNISRKRADSLAGISSKMRQRESFYLDEIIDQGELAAHLGRVLDEDPLTDLESGDGSDIGSVSHHGRQQWRFSNHDSDYDFIPGVGDITTTGSSMNGYTDSSINSPSTSYEVSARSTTPTPSVIQTQHPPRTTTPTQKPKSRRGSSASRIPTLSSERKSSESRTSTPTISSKSQPQQGVVDLTPTPPSQPVPHSVPLPPATTPARKASNSFSSAPSSTPSSSSHHHSKRGVSPGPRAAAAATTATAPPSTPSSSHNKRGISPGPHAATASGSTAKKARTGVGPKSPKTVVKSPKPKSAMKKSTSISKTPEDPRRSSAQYPSPGGDDDDGMDMADAIPSWTQPKPREGNWDDVVLPVVARKKGLEDFYEKADGSPQQKKPEDTPIAPAPGTFGFDGTKVRRSPNHDDGVEMAEFGGSIPPPGDRRTGRIQEDVLEEIEPGMLLEQGQQRDDAIQMSQFSPAREHFRVPPPVSMPFAEYSANDTLHIIPTLGRPRKEEPVEVEDGGGGCCKCVVM</sequence>
<evidence type="ECO:0000313" key="3">
    <source>
        <dbReference type="Proteomes" id="UP000629468"/>
    </source>
</evidence>
<feature type="compositionally biased region" description="Low complexity" evidence="1">
    <location>
        <begin position="479"/>
        <end position="491"/>
    </location>
</feature>